<dbReference type="NCBIfam" id="NF047864">
    <property type="entry name" value="CBU_0592_membra"/>
    <property type="match status" value="1"/>
</dbReference>
<reference evidence="3 4" key="1">
    <citation type="journal article" date="2014" name="Genome Announc.">
        <title>Comparative Genome Analysis of Two Isolates of the Fish Pathogen Piscirickettsia salmonis from Different Hosts Reveals Major Differences in Virulence-Associated Secretion Systems.</title>
        <authorList>
            <person name="Bohle H."/>
            <person name="Henriquez P."/>
            <person name="Grothusen H."/>
            <person name="Navas E."/>
            <person name="Sandoval A."/>
            <person name="Bustamante F."/>
            <person name="Bustos P."/>
            <person name="Mancilla M."/>
        </authorList>
    </citation>
    <scope>NUCLEOTIDE SEQUENCE [LARGE SCALE GENOMIC DNA]</scope>
    <source>
        <strain evidence="4">B1-32597</strain>
    </source>
</reference>
<sequence>MSMSLFGQLIGTVGMILVVIAYFLVVSQRVTPGSLPFSIVNLIGAILLLISLCIHFNLGSFIIEIFWILISLYGIVKWACKKHCAIRERSSNG</sequence>
<dbReference type="InterPro" id="IPR058058">
    <property type="entry name" value="CBU_0592-like"/>
</dbReference>
<evidence type="ECO:0000313" key="3">
    <source>
        <dbReference type="EMBL" id="ALB22594.1"/>
    </source>
</evidence>
<evidence type="ECO:0000256" key="1">
    <source>
        <dbReference type="SAM" id="Phobius"/>
    </source>
</evidence>
<feature type="transmembrane region" description="Helical" evidence="1">
    <location>
        <begin position="61"/>
        <end position="80"/>
    </location>
</feature>
<dbReference type="Proteomes" id="UP000029558">
    <property type="component" value="Chromosome"/>
</dbReference>
<accession>A0AAC8VHE3</accession>
<feature type="transmembrane region" description="Helical" evidence="1">
    <location>
        <begin position="37"/>
        <end position="55"/>
    </location>
</feature>
<evidence type="ECO:0000259" key="2">
    <source>
        <dbReference type="Pfam" id="PF26604"/>
    </source>
</evidence>
<keyword evidence="1" id="KW-0812">Transmembrane</keyword>
<gene>
    <name evidence="3" type="ORF">KU39_1412</name>
</gene>
<feature type="transmembrane region" description="Helical" evidence="1">
    <location>
        <begin position="6"/>
        <end position="25"/>
    </location>
</feature>
<evidence type="ECO:0000313" key="4">
    <source>
        <dbReference type="Proteomes" id="UP000029558"/>
    </source>
</evidence>
<dbReference type="Pfam" id="PF26604">
    <property type="entry name" value="CBU_0592"/>
    <property type="match status" value="1"/>
</dbReference>
<organism evidence="3 4">
    <name type="scientific">Piscirickettsia salmonis</name>
    <dbReference type="NCBI Taxonomy" id="1238"/>
    <lineage>
        <taxon>Bacteria</taxon>
        <taxon>Pseudomonadati</taxon>
        <taxon>Pseudomonadota</taxon>
        <taxon>Gammaproteobacteria</taxon>
        <taxon>Thiotrichales</taxon>
        <taxon>Piscirickettsiaceae</taxon>
        <taxon>Piscirickettsia</taxon>
    </lineage>
</organism>
<name>A0AAC8VHE3_PISSA</name>
<protein>
    <submittedName>
        <fullName evidence="3">Membrane protein</fullName>
    </submittedName>
</protein>
<dbReference type="AlphaFoldDB" id="A0AAC8VHE3"/>
<dbReference type="EMBL" id="CP012508">
    <property type="protein sequence ID" value="ALB22594.1"/>
    <property type="molecule type" value="Genomic_DNA"/>
</dbReference>
<keyword evidence="1" id="KW-0472">Membrane</keyword>
<proteinExistence type="predicted"/>
<keyword evidence="1" id="KW-1133">Transmembrane helix</keyword>
<feature type="domain" description="CBU-0592-like" evidence="2">
    <location>
        <begin position="8"/>
        <end position="79"/>
    </location>
</feature>